<organism evidence="1 2">
    <name type="scientific">Fusobacterium nucleatum</name>
    <dbReference type="NCBI Taxonomy" id="851"/>
    <lineage>
        <taxon>Bacteria</taxon>
        <taxon>Fusobacteriati</taxon>
        <taxon>Fusobacteriota</taxon>
        <taxon>Fusobacteriia</taxon>
        <taxon>Fusobacteriales</taxon>
        <taxon>Fusobacteriaceae</taxon>
        <taxon>Fusobacterium</taxon>
    </lineage>
</organism>
<protein>
    <submittedName>
        <fullName evidence="1">Uncharacterized protein</fullName>
    </submittedName>
</protein>
<dbReference type="EMBL" id="LRPY01000231">
    <property type="protein sequence ID" value="KXA15604.1"/>
    <property type="molecule type" value="Genomic_DNA"/>
</dbReference>
<dbReference type="AlphaFoldDB" id="A0A133NH37"/>
<name>A0A133NH37_FUSNU</name>
<comment type="caution">
    <text evidence="1">The sequence shown here is derived from an EMBL/GenBank/DDBJ whole genome shotgun (WGS) entry which is preliminary data.</text>
</comment>
<dbReference type="Proteomes" id="UP000070401">
    <property type="component" value="Unassembled WGS sequence"/>
</dbReference>
<accession>A0A133NH37</accession>
<evidence type="ECO:0000313" key="2">
    <source>
        <dbReference type="Proteomes" id="UP000070401"/>
    </source>
</evidence>
<proteinExistence type="predicted"/>
<evidence type="ECO:0000313" key="1">
    <source>
        <dbReference type="EMBL" id="KXA15604.1"/>
    </source>
</evidence>
<reference evidence="2" key="1">
    <citation type="submission" date="2016-01" db="EMBL/GenBank/DDBJ databases">
        <authorList>
            <person name="Mitreva M."/>
            <person name="Pepin K.H."/>
            <person name="Mihindukulasuriya K.A."/>
            <person name="Fulton R."/>
            <person name="Fronick C."/>
            <person name="O'Laughlin M."/>
            <person name="Miner T."/>
            <person name="Herter B."/>
            <person name="Rosa B.A."/>
            <person name="Cordes M."/>
            <person name="Tomlinson C."/>
            <person name="Wollam A."/>
            <person name="Palsikar V.B."/>
            <person name="Mardis E.R."/>
            <person name="Wilson R.K."/>
        </authorList>
    </citation>
    <scope>NUCLEOTIDE SEQUENCE [LARGE SCALE GENOMIC DNA]</scope>
    <source>
        <strain evidence="2">MJR7757B</strain>
    </source>
</reference>
<gene>
    <name evidence="1" type="ORF">HMPREF3221_02111</name>
</gene>
<sequence>MKIELKNIIKGICLNTPFSKNQQIDNIKKYISENKLMEKVSIKLIGINIQKMMNTERRLIIIFIKQSIL</sequence>
<dbReference type="PATRIC" id="fig|851.8.peg.2130"/>
<keyword evidence="2" id="KW-1185">Reference proteome</keyword>